<dbReference type="Proteomes" id="UP000233491">
    <property type="component" value="Unassembled WGS sequence"/>
</dbReference>
<comment type="caution">
    <text evidence="3">The sequence shown here is derived from an EMBL/GenBank/DDBJ whole genome shotgun (WGS) entry which is preliminary data.</text>
</comment>
<evidence type="ECO:0000313" key="3">
    <source>
        <dbReference type="EMBL" id="PKR90489.1"/>
    </source>
</evidence>
<evidence type="ECO:0000313" key="4">
    <source>
        <dbReference type="Proteomes" id="UP000233491"/>
    </source>
</evidence>
<dbReference type="RefSeq" id="WP_101287582.1">
    <property type="nucleotide sequence ID" value="NZ_FOUQ01000001.1"/>
</dbReference>
<dbReference type="OrthoDB" id="7173339at2"/>
<gene>
    <name evidence="3" type="ORF">CXZ10_03710</name>
</gene>
<protein>
    <recommendedName>
        <fullName evidence="2">Ancillary SecYEG translocon subunit/Cell division coordinator CpoB TPR domain-containing protein</fullName>
    </recommendedName>
</protein>
<dbReference type="AlphaFoldDB" id="A0A1I4QRS9"/>
<proteinExistence type="predicted"/>
<reference evidence="3 4" key="1">
    <citation type="submission" date="2017-12" db="EMBL/GenBank/DDBJ databases">
        <title>Anaerobic carbon monoxide metabolism by Pleomorphomonas carboxyditropha sp. nov., a new mesophilic hydrogenogenic carboxidotroph.</title>
        <authorList>
            <person name="Esquivel-Elizondo S."/>
            <person name="Krajmalnik-Brown R."/>
        </authorList>
    </citation>
    <scope>NUCLEOTIDE SEQUENCE [LARGE SCALE GENOMIC DNA]</scope>
    <source>
        <strain evidence="3 4">R5-392</strain>
    </source>
</reference>
<keyword evidence="1" id="KW-1133">Transmembrane helix</keyword>
<accession>A0A1I4QRS9</accession>
<keyword evidence="4" id="KW-1185">Reference proteome</keyword>
<feature type="transmembrane region" description="Helical" evidence="1">
    <location>
        <begin position="24"/>
        <end position="42"/>
    </location>
</feature>
<name>A0A1I4QRS9_9HYPH</name>
<dbReference type="InterPro" id="IPR018704">
    <property type="entry name" value="SecYEG/CpoB_TPR"/>
</dbReference>
<feature type="domain" description="Ancillary SecYEG translocon subunit/Cell division coordinator CpoB TPR" evidence="2">
    <location>
        <begin position="21"/>
        <end position="149"/>
    </location>
</feature>
<evidence type="ECO:0000256" key="1">
    <source>
        <dbReference type="SAM" id="Phobius"/>
    </source>
</evidence>
<evidence type="ECO:0000259" key="2">
    <source>
        <dbReference type="Pfam" id="PF09976"/>
    </source>
</evidence>
<keyword evidence="1" id="KW-0812">Transmembrane</keyword>
<organism evidence="3 4">
    <name type="scientific">Pleomorphomonas diazotrophica</name>
    <dbReference type="NCBI Taxonomy" id="1166257"/>
    <lineage>
        <taxon>Bacteria</taxon>
        <taxon>Pseudomonadati</taxon>
        <taxon>Pseudomonadota</taxon>
        <taxon>Alphaproteobacteria</taxon>
        <taxon>Hyphomicrobiales</taxon>
        <taxon>Pleomorphomonadaceae</taxon>
        <taxon>Pleomorphomonas</taxon>
    </lineage>
</organism>
<dbReference type="EMBL" id="PJNW01000002">
    <property type="protein sequence ID" value="PKR90489.1"/>
    <property type="molecule type" value="Genomic_DNA"/>
</dbReference>
<sequence length="223" mass="23933">MSDIFDEVGEDLRRDRLTGLWKRYGWVLYVAAALIVIGTAAWRGYDYWATSRANAAGDAYAQVLASTKPGDHKALAEALAAYAGGAPAQYQILARFRAASEHAAMGETDNALAAFEDLSKASGVDQAVRDLAAIRAALIAVDRENLDQIKSRVSGYNNDISPWRHAAREIIALAAVRAEDWKSVGEEARKLTDDPTTPSAARSRARLLRDLAISEAGDTGAAG</sequence>
<dbReference type="Pfam" id="PF09976">
    <property type="entry name" value="TPR_21"/>
    <property type="match status" value="1"/>
</dbReference>
<keyword evidence="1" id="KW-0472">Membrane</keyword>